<dbReference type="CDD" id="cd00431">
    <property type="entry name" value="cysteine_hydrolases"/>
    <property type="match status" value="1"/>
</dbReference>
<evidence type="ECO:0000259" key="2">
    <source>
        <dbReference type="Pfam" id="PF00857"/>
    </source>
</evidence>
<keyword evidence="1 3" id="KW-0378">Hydrolase</keyword>
<reference evidence="4" key="1">
    <citation type="submission" date="2016-09" db="EMBL/GenBank/DDBJ databases">
        <title>Acidihalobacter prosperus F5.</title>
        <authorList>
            <person name="Khaleque H.N."/>
            <person name="Ramsay J.P."/>
            <person name="Kaksonen A.H."/>
            <person name="Boxall N.J."/>
            <person name="Watkin E.L.J."/>
        </authorList>
    </citation>
    <scope>NUCLEOTIDE SEQUENCE [LARGE SCALE GENOMIC DNA]</scope>
    <source>
        <strain evidence="4">F5</strain>
    </source>
</reference>
<dbReference type="EMBL" id="CP017415">
    <property type="protein sequence ID" value="AOU99128.1"/>
    <property type="molecule type" value="Genomic_DNA"/>
</dbReference>
<dbReference type="PANTHER" id="PTHR43540:SF9">
    <property type="entry name" value="FAMILY HYDROLASE, PUTATIVE (AFU_ORTHOLOGUE AFUA_2G08700)-RELATED"/>
    <property type="match status" value="1"/>
</dbReference>
<name>A0A1D8IRF7_9GAMM</name>
<feature type="domain" description="Isochorismatase-like" evidence="2">
    <location>
        <begin position="11"/>
        <end position="207"/>
    </location>
</feature>
<organism evidence="3 4">
    <name type="scientific">Acidihalobacter yilgarnensis</name>
    <dbReference type="NCBI Taxonomy" id="2819280"/>
    <lineage>
        <taxon>Bacteria</taxon>
        <taxon>Pseudomonadati</taxon>
        <taxon>Pseudomonadota</taxon>
        <taxon>Gammaproteobacteria</taxon>
        <taxon>Chromatiales</taxon>
        <taxon>Ectothiorhodospiraceae</taxon>
        <taxon>Acidihalobacter</taxon>
    </lineage>
</organism>
<accession>A0A1D8IRF7</accession>
<dbReference type="AlphaFoldDB" id="A0A1D8IRF7"/>
<dbReference type="Pfam" id="PF00857">
    <property type="entry name" value="Isochorismatase"/>
    <property type="match status" value="1"/>
</dbReference>
<dbReference type="GO" id="GO:0016787">
    <property type="term" value="F:hydrolase activity"/>
    <property type="evidence" value="ECO:0007669"/>
    <property type="project" value="UniProtKB-KW"/>
</dbReference>
<sequence length="222" mass="23415">MTAPPAPLHGTALLVIDMQRDFCEPEGYAAHVGLDIARLRQPIQNIARLLAAARRQGLTRVYTREGHRPDLADLTAAKRERCAMAGAPIGSPGPLGRLLIRGEYGHGIIDALAPLTGEAVVDKPGYDAFHATGLARLLDDAGIRHLILTGVTMDVCVHSTLRAAVDRGYRCTTVADACAATDPTLHAAALAMIGGEGGIFGTVIDTDALLRIWQMPSPGETA</sequence>
<evidence type="ECO:0000313" key="3">
    <source>
        <dbReference type="EMBL" id="AOU99128.1"/>
    </source>
</evidence>
<dbReference type="RefSeq" id="WP_070079481.1">
    <property type="nucleotide sequence ID" value="NZ_CP017415.1"/>
</dbReference>
<dbReference type="SUPFAM" id="SSF52499">
    <property type="entry name" value="Isochorismatase-like hydrolases"/>
    <property type="match status" value="1"/>
</dbReference>
<gene>
    <name evidence="3" type="ORF">BI364_15340</name>
</gene>
<proteinExistence type="predicted"/>
<dbReference type="Proteomes" id="UP000095401">
    <property type="component" value="Chromosome"/>
</dbReference>
<dbReference type="Gene3D" id="3.40.50.850">
    <property type="entry name" value="Isochorismatase-like"/>
    <property type="match status" value="1"/>
</dbReference>
<evidence type="ECO:0000313" key="4">
    <source>
        <dbReference type="Proteomes" id="UP000095401"/>
    </source>
</evidence>
<dbReference type="InterPro" id="IPR000868">
    <property type="entry name" value="Isochorismatase-like_dom"/>
</dbReference>
<dbReference type="InterPro" id="IPR050272">
    <property type="entry name" value="Isochorismatase-like_hydrls"/>
</dbReference>
<dbReference type="InterPro" id="IPR036380">
    <property type="entry name" value="Isochorismatase-like_sf"/>
</dbReference>
<dbReference type="PANTHER" id="PTHR43540">
    <property type="entry name" value="PEROXYUREIDOACRYLATE/UREIDOACRYLATE AMIDOHYDROLASE-RELATED"/>
    <property type="match status" value="1"/>
</dbReference>
<keyword evidence="4" id="KW-1185">Reference proteome</keyword>
<evidence type="ECO:0000256" key="1">
    <source>
        <dbReference type="ARBA" id="ARBA00022801"/>
    </source>
</evidence>
<dbReference type="KEGG" id="aprs:BI364_15340"/>
<protein>
    <submittedName>
        <fullName evidence="3">Cysteine hydrolase</fullName>
    </submittedName>
</protein>